<sequence>MFQQNNGQDNQEPNPQQQQNNSQDAEQIQNENQDIQHNQNQQQNYFWRNVPYSEFQLSQKNQIKGLISVIEETPNDRFIHRQFLEKTCNKFQQKFLDDYEDVRTFEQLHQIIQKNYNNRKQLYESQLDAIPNLIHDWDDKVKSSKLYQIMKIVKSPNRSLYISKDISKEVYFDEIKQNLNSKELEQLNNLNDSQETLKWLGIFNNFKVKPIQVLNQQMNIAKQHEFKNDENQVFFEIYKIFAFPYLYFNQCFKYDIEAQSVHFQIPRNINIEIKSNEREQIPLLNEDSLMSTIPSYIFQSNILSFLGIIDIFKLRIVCRYFKTMVEKYWYIPYKKEIIEYEIAKDLAHQYETLKNFQIAAGTLKQKLRTCIDMIMNFINWDDLHQQIEAGLNDIEIYRPLIMMLRLFNKQQTICHSFEINGQFSITELAKDIKQQILDYLNLQFLPLSYKQMKQLQQSALSAPEFNIVGLIHPEVNLNQLLTFLLQALYFHGWMVQTITIQDEILKKRKKELQIIDQKQIYNQNFLKLAYKYIYNMNEFQPSKDTEEQIQIMIKLSQISQEALKHLNFSPNRNYLNNPLGVIQLNNDITKIHLDIFFQIELLTYVCSRQKFYLDDLEDENQDIQFTQENNNNTNNSEEPNSHNQERVEEDKEQNYQEEEKSMKQNDPQPD</sequence>
<reference evidence="3" key="1">
    <citation type="submission" date="2021-01" db="EMBL/GenBank/DDBJ databases">
        <authorList>
            <consortium name="Genoscope - CEA"/>
            <person name="William W."/>
        </authorList>
    </citation>
    <scope>NUCLEOTIDE SEQUENCE</scope>
</reference>
<name>A0A8S1S1C7_9CILI</name>
<accession>A0A8S1S1C7</accession>
<evidence type="ECO:0000313" key="4">
    <source>
        <dbReference type="Proteomes" id="UP000689195"/>
    </source>
</evidence>
<comment type="caution">
    <text evidence="3">The sequence shown here is derived from an EMBL/GenBank/DDBJ whole genome shotgun (WGS) entry which is preliminary data.</text>
</comment>
<dbReference type="AlphaFoldDB" id="A0A8S1S1C7"/>
<dbReference type="EMBL" id="CAJJDO010000002">
    <property type="protein sequence ID" value="CAD8132694.1"/>
    <property type="molecule type" value="Genomic_DNA"/>
</dbReference>
<evidence type="ECO:0000313" key="3">
    <source>
        <dbReference type="EMBL" id="CAD8132694.1"/>
    </source>
</evidence>
<feature type="domain" description="F-box" evidence="2">
    <location>
        <begin position="300"/>
        <end position="326"/>
    </location>
</feature>
<evidence type="ECO:0000256" key="1">
    <source>
        <dbReference type="SAM" id="MobiDB-lite"/>
    </source>
</evidence>
<feature type="compositionally biased region" description="Basic and acidic residues" evidence="1">
    <location>
        <begin position="639"/>
        <end position="663"/>
    </location>
</feature>
<dbReference type="Proteomes" id="UP000689195">
    <property type="component" value="Unassembled WGS sequence"/>
</dbReference>
<feature type="region of interest" description="Disordered" evidence="1">
    <location>
        <begin position="1"/>
        <end position="28"/>
    </location>
</feature>
<protein>
    <recommendedName>
        <fullName evidence="2">F-box domain-containing protein</fullName>
    </recommendedName>
</protein>
<proteinExistence type="predicted"/>
<dbReference type="OrthoDB" id="310446at2759"/>
<organism evidence="3 4">
    <name type="scientific">Paramecium pentaurelia</name>
    <dbReference type="NCBI Taxonomy" id="43138"/>
    <lineage>
        <taxon>Eukaryota</taxon>
        <taxon>Sar</taxon>
        <taxon>Alveolata</taxon>
        <taxon>Ciliophora</taxon>
        <taxon>Intramacronucleata</taxon>
        <taxon>Oligohymenophorea</taxon>
        <taxon>Peniculida</taxon>
        <taxon>Parameciidae</taxon>
        <taxon>Paramecium</taxon>
    </lineage>
</organism>
<gene>
    <name evidence="3" type="ORF">PPENT_87.1.T0020024</name>
</gene>
<dbReference type="InterPro" id="IPR001810">
    <property type="entry name" value="F-box_dom"/>
</dbReference>
<dbReference type="Pfam" id="PF00646">
    <property type="entry name" value="F-box"/>
    <property type="match status" value="1"/>
</dbReference>
<feature type="region of interest" description="Disordered" evidence="1">
    <location>
        <begin position="627"/>
        <end position="670"/>
    </location>
</feature>
<evidence type="ECO:0000259" key="2">
    <source>
        <dbReference type="Pfam" id="PF00646"/>
    </source>
</evidence>
<feature type="compositionally biased region" description="Low complexity" evidence="1">
    <location>
        <begin position="628"/>
        <end position="638"/>
    </location>
</feature>
<keyword evidence="4" id="KW-1185">Reference proteome</keyword>